<gene>
    <name evidence="11" type="primary">thiM</name>
    <name evidence="13" type="ORF">ENS29_16320</name>
</gene>
<dbReference type="NCBIfam" id="NF006830">
    <property type="entry name" value="PRK09355.1"/>
    <property type="match status" value="1"/>
</dbReference>
<keyword evidence="12" id="KW-0812">Transmembrane</keyword>
<dbReference type="GO" id="GO:0004417">
    <property type="term" value="F:hydroxyethylthiazole kinase activity"/>
    <property type="evidence" value="ECO:0007669"/>
    <property type="project" value="UniProtKB-UniRule"/>
</dbReference>
<evidence type="ECO:0000256" key="4">
    <source>
        <dbReference type="ARBA" id="ARBA00022679"/>
    </source>
</evidence>
<evidence type="ECO:0000256" key="2">
    <source>
        <dbReference type="ARBA" id="ARBA00001946"/>
    </source>
</evidence>
<dbReference type="EMBL" id="DSUH01000374">
    <property type="protein sequence ID" value="HGU34390.1"/>
    <property type="molecule type" value="Genomic_DNA"/>
</dbReference>
<feature type="binding site" evidence="11">
    <location>
        <position position="123"/>
    </location>
    <ligand>
        <name>ATP</name>
        <dbReference type="ChEBI" id="CHEBI:30616"/>
    </ligand>
</feature>
<dbReference type="Gene3D" id="3.40.1190.20">
    <property type="match status" value="1"/>
</dbReference>
<dbReference type="NCBIfam" id="TIGR00694">
    <property type="entry name" value="thiM"/>
    <property type="match status" value="1"/>
</dbReference>
<evidence type="ECO:0000256" key="3">
    <source>
        <dbReference type="ARBA" id="ARBA00004868"/>
    </source>
</evidence>
<dbReference type="AlphaFoldDB" id="A0A7C4VRZ9"/>
<evidence type="ECO:0000256" key="11">
    <source>
        <dbReference type="HAMAP-Rule" id="MF_00228"/>
    </source>
</evidence>
<feature type="binding site" evidence="11">
    <location>
        <position position="196"/>
    </location>
    <ligand>
        <name>substrate</name>
    </ligand>
</feature>
<dbReference type="PIRSF" id="PIRSF000513">
    <property type="entry name" value="Thz_kinase"/>
    <property type="match status" value="1"/>
</dbReference>
<feature type="transmembrane region" description="Helical" evidence="12">
    <location>
        <begin position="21"/>
        <end position="39"/>
    </location>
</feature>
<dbReference type="PRINTS" id="PR01099">
    <property type="entry name" value="HYETHTZKNASE"/>
</dbReference>
<evidence type="ECO:0000256" key="6">
    <source>
        <dbReference type="ARBA" id="ARBA00022741"/>
    </source>
</evidence>
<comment type="similarity">
    <text evidence="11">Belongs to the Thz kinase family.</text>
</comment>
<dbReference type="GO" id="GO:0000287">
    <property type="term" value="F:magnesium ion binding"/>
    <property type="evidence" value="ECO:0007669"/>
    <property type="project" value="UniProtKB-UniRule"/>
</dbReference>
<comment type="caution">
    <text evidence="13">The sequence shown here is derived from an EMBL/GenBank/DDBJ whole genome shotgun (WGS) entry which is preliminary data.</text>
</comment>
<protein>
    <recommendedName>
        <fullName evidence="11">Hydroxyethylthiazole kinase</fullName>
        <ecNumber evidence="11">2.7.1.50</ecNumber>
    </recommendedName>
    <alternativeName>
        <fullName evidence="11">4-methyl-5-beta-hydroxyethylthiazole kinase</fullName>
        <shortName evidence="11">TH kinase</shortName>
        <shortName evidence="11">Thz kinase</shortName>
    </alternativeName>
</protein>
<keyword evidence="10 11" id="KW-0784">Thiamine biosynthesis</keyword>
<evidence type="ECO:0000256" key="12">
    <source>
        <dbReference type="SAM" id="Phobius"/>
    </source>
</evidence>
<dbReference type="GO" id="GO:0009229">
    <property type="term" value="P:thiamine diphosphate biosynthetic process"/>
    <property type="evidence" value="ECO:0007669"/>
    <property type="project" value="UniProtKB-UniRule"/>
</dbReference>
<keyword evidence="12" id="KW-0472">Membrane</keyword>
<proteinExistence type="inferred from homology"/>
<dbReference type="InterPro" id="IPR029056">
    <property type="entry name" value="Ribokinase-like"/>
</dbReference>
<keyword evidence="5 11" id="KW-0479">Metal-binding</keyword>
<dbReference type="UniPathway" id="UPA00060">
    <property type="reaction ID" value="UER00139"/>
</dbReference>
<evidence type="ECO:0000256" key="9">
    <source>
        <dbReference type="ARBA" id="ARBA00022842"/>
    </source>
</evidence>
<reference evidence="13" key="1">
    <citation type="journal article" date="2020" name="mSystems">
        <title>Genome- and Community-Level Interaction Insights into Carbon Utilization and Element Cycling Functions of Hydrothermarchaeota in Hydrothermal Sediment.</title>
        <authorList>
            <person name="Zhou Z."/>
            <person name="Liu Y."/>
            <person name="Xu W."/>
            <person name="Pan J."/>
            <person name="Luo Z.H."/>
            <person name="Li M."/>
        </authorList>
    </citation>
    <scope>NUCLEOTIDE SEQUENCE [LARGE SCALE GENOMIC DNA]</scope>
    <source>
        <strain evidence="13">SpSt-477</strain>
    </source>
</reference>
<dbReference type="HAMAP" id="MF_00228">
    <property type="entry name" value="Thz_kinase"/>
    <property type="match status" value="1"/>
</dbReference>
<dbReference type="Pfam" id="PF02110">
    <property type="entry name" value="HK"/>
    <property type="match status" value="1"/>
</dbReference>
<dbReference type="InterPro" id="IPR000417">
    <property type="entry name" value="Hyethyz_kinase"/>
</dbReference>
<keyword evidence="7 11" id="KW-0418">Kinase</keyword>
<evidence type="ECO:0000256" key="8">
    <source>
        <dbReference type="ARBA" id="ARBA00022840"/>
    </source>
</evidence>
<dbReference type="EC" id="2.7.1.50" evidence="11"/>
<comment type="function">
    <text evidence="11">Catalyzes the phosphorylation of the hydroxyl group of 4-methyl-5-beta-hydroxyethylthiazole (THZ).</text>
</comment>
<evidence type="ECO:0000256" key="7">
    <source>
        <dbReference type="ARBA" id="ARBA00022777"/>
    </source>
</evidence>
<keyword evidence="8 11" id="KW-0067">ATP-binding</keyword>
<feature type="binding site" evidence="11">
    <location>
        <position position="169"/>
    </location>
    <ligand>
        <name>ATP</name>
        <dbReference type="ChEBI" id="CHEBI:30616"/>
    </ligand>
</feature>
<comment type="pathway">
    <text evidence="3 11">Cofactor biosynthesis; thiamine diphosphate biosynthesis; 4-methyl-5-(2-phosphoethyl)-thiazole from 5-(2-hydroxyethyl)-4-methylthiazole: step 1/1.</text>
</comment>
<feature type="transmembrane region" description="Helical" evidence="12">
    <location>
        <begin position="59"/>
        <end position="77"/>
    </location>
</feature>
<evidence type="ECO:0000313" key="13">
    <source>
        <dbReference type="EMBL" id="HGU34390.1"/>
    </source>
</evidence>
<accession>A0A7C4VRZ9</accession>
<dbReference type="GO" id="GO:0009228">
    <property type="term" value="P:thiamine biosynthetic process"/>
    <property type="evidence" value="ECO:0007669"/>
    <property type="project" value="UniProtKB-KW"/>
</dbReference>
<feature type="binding site" evidence="11">
    <location>
        <position position="47"/>
    </location>
    <ligand>
        <name>substrate</name>
    </ligand>
</feature>
<dbReference type="CDD" id="cd01170">
    <property type="entry name" value="THZ_kinase"/>
    <property type="match status" value="1"/>
</dbReference>
<sequence length="273" mass="28414">MKHWIDGISSDLERIRSERPLVHNVTNYVVMNVTANALLSLGASPVMAHAPEEVEEMVGLARVLVVNMGTLSAPWVASMKKAMRAARSLGRPVVLDPVGVGATGYRTRTAKELLETEAVCLIRANASEVMALAGEAVRTRGVDSLAEASDAVESAMRLSAQYGATVCVSGAIDWVVDRTKVVSIANGHPLMGRVTGMGCCASALCGAFCAINGDRAAAAVHAMAVMGVAGEVAAERASGPGSFAMHFLDVLDSLGAEEIGSRLRVNEEGGRPA</sequence>
<dbReference type="GO" id="GO:0005524">
    <property type="term" value="F:ATP binding"/>
    <property type="evidence" value="ECO:0007669"/>
    <property type="project" value="UniProtKB-UniRule"/>
</dbReference>
<comment type="catalytic activity">
    <reaction evidence="1 11">
        <text>5-(2-hydroxyethyl)-4-methylthiazole + ATP = 4-methyl-5-(2-phosphooxyethyl)-thiazole + ADP + H(+)</text>
        <dbReference type="Rhea" id="RHEA:24212"/>
        <dbReference type="ChEBI" id="CHEBI:15378"/>
        <dbReference type="ChEBI" id="CHEBI:17957"/>
        <dbReference type="ChEBI" id="CHEBI:30616"/>
        <dbReference type="ChEBI" id="CHEBI:58296"/>
        <dbReference type="ChEBI" id="CHEBI:456216"/>
        <dbReference type="EC" id="2.7.1.50"/>
    </reaction>
</comment>
<evidence type="ECO:0000256" key="1">
    <source>
        <dbReference type="ARBA" id="ARBA00001771"/>
    </source>
</evidence>
<evidence type="ECO:0000256" key="5">
    <source>
        <dbReference type="ARBA" id="ARBA00022723"/>
    </source>
</evidence>
<keyword evidence="4 11" id="KW-0808">Transferase</keyword>
<organism evidence="13">
    <name type="scientific">Desulfatirhabdium butyrativorans</name>
    <dbReference type="NCBI Taxonomy" id="340467"/>
    <lineage>
        <taxon>Bacteria</taxon>
        <taxon>Pseudomonadati</taxon>
        <taxon>Thermodesulfobacteriota</taxon>
        <taxon>Desulfobacteria</taxon>
        <taxon>Desulfobacterales</taxon>
        <taxon>Desulfatirhabdiaceae</taxon>
        <taxon>Desulfatirhabdium</taxon>
    </lineage>
</organism>
<keyword evidence="6 11" id="KW-0547">Nucleotide-binding</keyword>
<comment type="cofactor">
    <cofactor evidence="2 11">
        <name>Mg(2+)</name>
        <dbReference type="ChEBI" id="CHEBI:18420"/>
    </cofactor>
</comment>
<keyword evidence="9 11" id="KW-0460">Magnesium</keyword>
<evidence type="ECO:0000256" key="10">
    <source>
        <dbReference type="ARBA" id="ARBA00022977"/>
    </source>
</evidence>
<keyword evidence="12" id="KW-1133">Transmembrane helix</keyword>
<dbReference type="SUPFAM" id="SSF53613">
    <property type="entry name" value="Ribokinase-like"/>
    <property type="match status" value="1"/>
</dbReference>
<name>A0A7C4VRZ9_9BACT</name>